<name>A0AAW0E246_9AGAR</name>
<reference evidence="3 4" key="1">
    <citation type="journal article" date="2024" name="J Genomics">
        <title>Draft genome sequencing and assembly of Favolaschia claudopus CIRM-BRFM 2984 isolated from oak limbs.</title>
        <authorList>
            <person name="Navarro D."/>
            <person name="Drula E."/>
            <person name="Chaduli D."/>
            <person name="Cazenave R."/>
            <person name="Ahrendt S."/>
            <person name="Wang J."/>
            <person name="Lipzen A."/>
            <person name="Daum C."/>
            <person name="Barry K."/>
            <person name="Grigoriev I.V."/>
            <person name="Favel A."/>
            <person name="Rosso M.N."/>
            <person name="Martin F."/>
        </authorList>
    </citation>
    <scope>NUCLEOTIDE SEQUENCE [LARGE SCALE GENOMIC DNA]</scope>
    <source>
        <strain evidence="3 4">CIRM-BRFM 2984</strain>
    </source>
</reference>
<sequence length="182" mass="20490">MKTCSSLAIFAVSFLLSSITAHARSVKMTKRIDNCPEIVGVVNLHRQFHHDKEHYVYTTNSSEVDRSAVGYEYDGVLGGAFEKQEASTVPLYHIYNDHTQANFYTTDEAERESELSHNLANVDRGIAAFVLSKRACGSKPLFRQFNPATGNHFLTTDEEEVEYALTDRGYEEPIISGFVMQK</sequence>
<keyword evidence="1" id="KW-0732">Signal</keyword>
<comment type="caution">
    <text evidence="3">The sequence shown here is derived from an EMBL/GenBank/DDBJ whole genome shotgun (WGS) entry which is preliminary data.</text>
</comment>
<evidence type="ECO:0000256" key="1">
    <source>
        <dbReference type="SAM" id="SignalP"/>
    </source>
</evidence>
<dbReference type="AlphaFoldDB" id="A0AAW0E246"/>
<gene>
    <name evidence="3" type="ORF">R3P38DRAFT_2843152</name>
</gene>
<proteinExistence type="predicted"/>
<feature type="domain" description="DUF5648" evidence="2">
    <location>
        <begin position="44"/>
        <end position="177"/>
    </location>
</feature>
<dbReference type="Proteomes" id="UP001362999">
    <property type="component" value="Unassembled WGS sequence"/>
</dbReference>
<dbReference type="InterPro" id="IPR043708">
    <property type="entry name" value="DUF5648"/>
</dbReference>
<feature type="chain" id="PRO_5044001706" description="DUF5648 domain-containing protein" evidence="1">
    <location>
        <begin position="24"/>
        <end position="182"/>
    </location>
</feature>
<protein>
    <recommendedName>
        <fullName evidence="2">DUF5648 domain-containing protein</fullName>
    </recommendedName>
</protein>
<evidence type="ECO:0000313" key="4">
    <source>
        <dbReference type="Proteomes" id="UP001362999"/>
    </source>
</evidence>
<keyword evidence="4" id="KW-1185">Reference proteome</keyword>
<accession>A0AAW0E246</accession>
<organism evidence="3 4">
    <name type="scientific">Favolaschia claudopus</name>
    <dbReference type="NCBI Taxonomy" id="2862362"/>
    <lineage>
        <taxon>Eukaryota</taxon>
        <taxon>Fungi</taxon>
        <taxon>Dikarya</taxon>
        <taxon>Basidiomycota</taxon>
        <taxon>Agaricomycotina</taxon>
        <taxon>Agaricomycetes</taxon>
        <taxon>Agaricomycetidae</taxon>
        <taxon>Agaricales</taxon>
        <taxon>Marasmiineae</taxon>
        <taxon>Mycenaceae</taxon>
        <taxon>Favolaschia</taxon>
    </lineage>
</organism>
<evidence type="ECO:0000259" key="2">
    <source>
        <dbReference type="Pfam" id="PF18885"/>
    </source>
</evidence>
<feature type="signal peptide" evidence="1">
    <location>
        <begin position="1"/>
        <end position="23"/>
    </location>
</feature>
<dbReference type="Pfam" id="PF18885">
    <property type="entry name" value="DUF5648"/>
    <property type="match status" value="1"/>
</dbReference>
<evidence type="ECO:0000313" key="3">
    <source>
        <dbReference type="EMBL" id="KAK7057813.1"/>
    </source>
</evidence>
<dbReference type="EMBL" id="JAWWNJ010000004">
    <property type="protein sequence ID" value="KAK7057813.1"/>
    <property type="molecule type" value="Genomic_DNA"/>
</dbReference>